<evidence type="ECO:0000256" key="1">
    <source>
        <dbReference type="SAM" id="MobiDB-lite"/>
    </source>
</evidence>
<organism evidence="3 4">
    <name type="scientific">Streptomyces marincola</name>
    <dbReference type="NCBI Taxonomy" id="2878388"/>
    <lineage>
        <taxon>Bacteria</taxon>
        <taxon>Bacillati</taxon>
        <taxon>Actinomycetota</taxon>
        <taxon>Actinomycetes</taxon>
        <taxon>Kitasatosporales</taxon>
        <taxon>Streptomycetaceae</taxon>
        <taxon>Streptomyces</taxon>
    </lineage>
</organism>
<feature type="compositionally biased region" description="Low complexity" evidence="1">
    <location>
        <begin position="209"/>
        <end position="222"/>
    </location>
</feature>
<keyword evidence="2" id="KW-0472">Membrane</keyword>
<dbReference type="Proteomes" id="UP000194218">
    <property type="component" value="Chromosome"/>
</dbReference>
<sequence>MSPQRPRGAAAQGRLARLAGLAPGRSTSAAKTPFVLLVVVLLGTGMLGLLFLNASLNEGSFEQSELRREHRELTDRRQQLQAEIDGYAAPDALAERAGELGLVPGGPPAFLAPDGSVLGDAEPAPAPSEDEEPDTGGSPVPEGPVAPQSGPAGDGLPRPAPAPEPGAGAPPPEPAVPDAPEAPGAHLAPAPERAPVTEPGPAPEPAPSAPATGPADPSAGLPPASPPAAPAAPDPGETP</sequence>
<dbReference type="KEGG" id="smao:CAG99_22650"/>
<feature type="compositionally biased region" description="Pro residues" evidence="1">
    <location>
        <begin position="198"/>
        <end position="208"/>
    </location>
</feature>
<evidence type="ECO:0000313" key="3">
    <source>
        <dbReference type="EMBL" id="ARQ71251.1"/>
    </source>
</evidence>
<protein>
    <recommendedName>
        <fullName evidence="5">Septum formation initiator</fullName>
    </recommendedName>
</protein>
<name>A0A1W7D2F2_9ACTN</name>
<accession>A0A1W7D2F2</accession>
<keyword evidence="4" id="KW-1185">Reference proteome</keyword>
<feature type="region of interest" description="Disordered" evidence="1">
    <location>
        <begin position="104"/>
        <end position="239"/>
    </location>
</feature>
<evidence type="ECO:0000313" key="4">
    <source>
        <dbReference type="Proteomes" id="UP000194218"/>
    </source>
</evidence>
<feature type="compositionally biased region" description="Pro residues" evidence="1">
    <location>
        <begin position="223"/>
        <end position="239"/>
    </location>
</feature>
<keyword evidence="2" id="KW-0812">Transmembrane</keyword>
<proteinExistence type="predicted"/>
<keyword evidence="2" id="KW-1133">Transmembrane helix</keyword>
<gene>
    <name evidence="3" type="ORF">CAG99_22650</name>
</gene>
<dbReference type="RefSeq" id="WP_086161092.1">
    <property type="nucleotide sequence ID" value="NZ_CP021121.1"/>
</dbReference>
<dbReference type="OrthoDB" id="3873701at2"/>
<dbReference type="AlphaFoldDB" id="A0A1W7D2F2"/>
<reference evidence="3 4" key="1">
    <citation type="submission" date="2017-05" db="EMBL/GenBank/DDBJ databases">
        <title>Complete genome sequence of Streptomyces sp. SCSIO 03032 revealed the diverse biosynthetic pathways for its bioactive secondary metabolites.</title>
        <authorList>
            <person name="Ma L."/>
            <person name="Zhu Y."/>
            <person name="Zhang W."/>
            <person name="Zhang G."/>
            <person name="Tian X."/>
            <person name="Zhang S."/>
            <person name="Zhang C."/>
        </authorList>
    </citation>
    <scope>NUCLEOTIDE SEQUENCE [LARGE SCALE GENOMIC DNA]</scope>
    <source>
        <strain evidence="3 4">SCSIO 03032</strain>
    </source>
</reference>
<feature type="transmembrane region" description="Helical" evidence="2">
    <location>
        <begin position="34"/>
        <end position="56"/>
    </location>
</feature>
<feature type="compositionally biased region" description="Pro residues" evidence="1">
    <location>
        <begin position="158"/>
        <end position="177"/>
    </location>
</feature>
<dbReference type="EMBL" id="CP021121">
    <property type="protein sequence ID" value="ARQ71251.1"/>
    <property type="molecule type" value="Genomic_DNA"/>
</dbReference>
<evidence type="ECO:0000256" key="2">
    <source>
        <dbReference type="SAM" id="Phobius"/>
    </source>
</evidence>
<evidence type="ECO:0008006" key="5">
    <source>
        <dbReference type="Google" id="ProtNLM"/>
    </source>
</evidence>